<feature type="compositionally biased region" description="Polar residues" evidence="3">
    <location>
        <begin position="262"/>
        <end position="281"/>
    </location>
</feature>
<proteinExistence type="inferred from homology"/>
<organism evidence="5 6">
    <name type="scientific">Trichormus variabilis (strain ATCC 29413 / PCC 7937)</name>
    <name type="common">Anabaena variabilis</name>
    <dbReference type="NCBI Taxonomy" id="240292"/>
    <lineage>
        <taxon>Bacteria</taxon>
        <taxon>Bacillati</taxon>
        <taxon>Cyanobacteriota</taxon>
        <taxon>Cyanophyceae</taxon>
        <taxon>Nostocales</taxon>
        <taxon>Nostocaceae</taxon>
        <taxon>Trichormus</taxon>
    </lineage>
</organism>
<evidence type="ECO:0000256" key="1">
    <source>
        <dbReference type="ARBA" id="ARBA00043985"/>
    </source>
</evidence>
<dbReference type="Pfam" id="PF04012">
    <property type="entry name" value="PspA_IM30"/>
    <property type="match status" value="1"/>
</dbReference>
<dbReference type="STRING" id="240292.Ava_0162"/>
<feature type="coiled-coil region" evidence="2">
    <location>
        <begin position="161"/>
        <end position="188"/>
    </location>
</feature>
<keyword evidence="4" id="KW-0472">Membrane</keyword>
<feature type="transmembrane region" description="Helical" evidence="4">
    <location>
        <begin position="25"/>
        <end position="43"/>
    </location>
</feature>
<feature type="region of interest" description="Disordered" evidence="3">
    <location>
        <begin position="261"/>
        <end position="281"/>
    </location>
</feature>
<reference evidence="6" key="1">
    <citation type="journal article" date="2014" name="Stand. Genomic Sci.">
        <title>Complete genome sequence of Anabaena variabilis ATCC 29413.</title>
        <authorList>
            <person name="Thiel T."/>
            <person name="Pratte B.S."/>
            <person name="Zhong J."/>
            <person name="Goodwin L."/>
            <person name="Copeland A."/>
            <person name="Lucas S."/>
            <person name="Han C."/>
            <person name="Pitluck S."/>
            <person name="Land M.L."/>
            <person name="Kyrpides N.C."/>
            <person name="Woyke T."/>
        </authorList>
    </citation>
    <scope>NUCLEOTIDE SEQUENCE [LARGE SCALE GENOMIC DNA]</scope>
    <source>
        <strain evidence="6">ATCC 29413 / PCC 7937</strain>
    </source>
</reference>
<dbReference type="AlphaFoldDB" id="Q3MGU8"/>
<sequence>MRFLACLLTVLARFCKILNFVGASFAVGYAGVSLLGLIGKSEWRAEMELIKRIQRVISANFNSVVASKEDPEKILEQAVMEMQENLLRLRQGVAQAIATQKRTERQAASAQSTAEEWYRRAQLALQQGNELLAREALTKRQSYVDAAKTFSSQIGEQIEIVDRLKKDMRSLELKIAEAKTKKDMYIARARSAEASYKLQEMLSGGSATSSLNAFERMEEKVLQIEAKSELITQMGSDDLQKQFDSLEAANDVDSQLAAMKTQALSEGENTPQQQLPQGENY</sequence>
<name>Q3MGU8_TRIV2</name>
<dbReference type="EMBL" id="CP000117">
    <property type="protein sequence ID" value="ABA19788.1"/>
    <property type="molecule type" value="Genomic_DNA"/>
</dbReference>
<comment type="similarity">
    <text evidence="1">Belongs to the PspA/Vipp/IM30 family.</text>
</comment>
<evidence type="ECO:0000256" key="3">
    <source>
        <dbReference type="SAM" id="MobiDB-lite"/>
    </source>
</evidence>
<dbReference type="Proteomes" id="UP000002533">
    <property type="component" value="Chromosome"/>
</dbReference>
<gene>
    <name evidence="5" type="ordered locus">Ava_0162</name>
</gene>
<keyword evidence="4" id="KW-1133">Transmembrane helix</keyword>
<dbReference type="eggNOG" id="COG1842">
    <property type="taxonomic scope" value="Bacteria"/>
</dbReference>
<dbReference type="KEGG" id="ava:Ava_0162"/>
<accession>Q3MGU8</accession>
<dbReference type="HOGENOM" id="CLU_056466_3_2_3"/>
<dbReference type="PANTHER" id="PTHR31088">
    <property type="entry name" value="MEMBRANE-ASSOCIATED PROTEIN VIPP1, CHLOROPLASTIC"/>
    <property type="match status" value="1"/>
</dbReference>
<evidence type="ECO:0000256" key="2">
    <source>
        <dbReference type="SAM" id="Coils"/>
    </source>
</evidence>
<dbReference type="InterPro" id="IPR007157">
    <property type="entry name" value="PspA_VIPP1"/>
</dbReference>
<evidence type="ECO:0000313" key="5">
    <source>
        <dbReference type="EMBL" id="ABA19788.1"/>
    </source>
</evidence>
<protein>
    <submittedName>
        <fullName evidence="5">Phage shock protein A, PspA</fullName>
    </submittedName>
</protein>
<dbReference type="PANTHER" id="PTHR31088:SF6">
    <property type="entry name" value="PHAGE SHOCK PROTEIN A"/>
    <property type="match status" value="1"/>
</dbReference>
<keyword evidence="4" id="KW-0812">Transmembrane</keyword>
<keyword evidence="2" id="KW-0175">Coiled coil</keyword>
<evidence type="ECO:0000313" key="6">
    <source>
        <dbReference type="Proteomes" id="UP000002533"/>
    </source>
</evidence>
<evidence type="ECO:0000256" key="4">
    <source>
        <dbReference type="SAM" id="Phobius"/>
    </source>
</evidence>